<dbReference type="AlphaFoldDB" id="A0A5A5T6A2"/>
<evidence type="ECO:0000313" key="3">
    <source>
        <dbReference type="Proteomes" id="UP000322530"/>
    </source>
</evidence>
<proteinExistence type="predicted"/>
<keyword evidence="1" id="KW-0472">Membrane</keyword>
<protein>
    <submittedName>
        <fullName evidence="2">Uncharacterized protein</fullName>
    </submittedName>
</protein>
<reference evidence="2 3" key="1">
    <citation type="submission" date="2019-01" db="EMBL/GenBank/DDBJ databases">
        <title>Draft genome sequence of Dictyobacter sp. Uno17.</title>
        <authorList>
            <person name="Wang C.M."/>
            <person name="Zheng Y."/>
            <person name="Sakai Y."/>
            <person name="Abe K."/>
            <person name="Yokota A."/>
            <person name="Yabe S."/>
        </authorList>
    </citation>
    <scope>NUCLEOTIDE SEQUENCE [LARGE SCALE GENOMIC DNA]</scope>
    <source>
        <strain evidence="2 3">Uno17</strain>
    </source>
</reference>
<gene>
    <name evidence="2" type="ORF">KDI_01070</name>
</gene>
<keyword evidence="3" id="KW-1185">Reference proteome</keyword>
<keyword evidence="1" id="KW-1133">Transmembrane helix</keyword>
<sequence length="71" mass="7744">MGKKVGMAIVSVVIMLFFLAMSIYQLGRAFSNTLTGPSENAVQVSGWIALILFLLSSICFILIIRSDTSQM</sequence>
<feature type="transmembrane region" description="Helical" evidence="1">
    <location>
        <begin position="44"/>
        <end position="64"/>
    </location>
</feature>
<comment type="caution">
    <text evidence="2">The sequence shown here is derived from an EMBL/GenBank/DDBJ whole genome shotgun (WGS) entry which is preliminary data.</text>
</comment>
<accession>A0A5A5T6A2</accession>
<dbReference type="Proteomes" id="UP000322530">
    <property type="component" value="Unassembled WGS sequence"/>
</dbReference>
<evidence type="ECO:0000313" key="2">
    <source>
        <dbReference type="EMBL" id="GCF06543.1"/>
    </source>
</evidence>
<organism evidence="2 3">
    <name type="scientific">Dictyobacter arantiisoli</name>
    <dbReference type="NCBI Taxonomy" id="2014874"/>
    <lineage>
        <taxon>Bacteria</taxon>
        <taxon>Bacillati</taxon>
        <taxon>Chloroflexota</taxon>
        <taxon>Ktedonobacteria</taxon>
        <taxon>Ktedonobacterales</taxon>
        <taxon>Dictyobacteraceae</taxon>
        <taxon>Dictyobacter</taxon>
    </lineage>
</organism>
<dbReference type="EMBL" id="BIXY01000001">
    <property type="protein sequence ID" value="GCF06543.1"/>
    <property type="molecule type" value="Genomic_DNA"/>
</dbReference>
<name>A0A5A5T6A2_9CHLR</name>
<keyword evidence="1" id="KW-0812">Transmembrane</keyword>
<feature type="transmembrane region" description="Helical" evidence="1">
    <location>
        <begin position="7"/>
        <end position="24"/>
    </location>
</feature>
<evidence type="ECO:0000256" key="1">
    <source>
        <dbReference type="SAM" id="Phobius"/>
    </source>
</evidence>